<evidence type="ECO:0000256" key="1">
    <source>
        <dbReference type="SAM" id="MobiDB-lite"/>
    </source>
</evidence>
<comment type="caution">
    <text evidence="2">The sequence shown here is derived from an EMBL/GenBank/DDBJ whole genome shotgun (WGS) entry which is preliminary data.</text>
</comment>
<evidence type="ECO:0000313" key="3">
    <source>
        <dbReference type="Proteomes" id="UP000541444"/>
    </source>
</evidence>
<evidence type="ECO:0000313" key="2">
    <source>
        <dbReference type="EMBL" id="KAF6139967.1"/>
    </source>
</evidence>
<dbReference type="OrthoDB" id="364224at2759"/>
<sequence>MHHQNLTSEELFAPDDDEDDDDKNESEDNMISPQNLAHEASIVKVVWVPPDTEMRLRVFFGDGTVSIWEEVVEGITSFQLVVLFSIGLAQLEINNWKTYNILNGRWRENVGRLLWSKDLCK</sequence>
<protein>
    <submittedName>
        <fullName evidence="2">Uncharacterized protein</fullName>
    </submittedName>
</protein>
<dbReference type="AlphaFoldDB" id="A0A7J7LBD5"/>
<reference evidence="2 3" key="1">
    <citation type="journal article" date="2020" name="IScience">
        <title>Genome Sequencing of the Endangered Kingdonia uniflora (Circaeasteraceae, Ranunculales) Reveals Potential Mechanisms of Evolutionary Specialization.</title>
        <authorList>
            <person name="Sun Y."/>
            <person name="Deng T."/>
            <person name="Zhang A."/>
            <person name="Moore M.J."/>
            <person name="Landis J.B."/>
            <person name="Lin N."/>
            <person name="Zhang H."/>
            <person name="Zhang X."/>
            <person name="Huang J."/>
            <person name="Zhang X."/>
            <person name="Sun H."/>
            <person name="Wang H."/>
        </authorList>
    </citation>
    <scope>NUCLEOTIDE SEQUENCE [LARGE SCALE GENOMIC DNA]</scope>
    <source>
        <strain evidence="2">TB1705</strain>
        <tissue evidence="2">Leaf</tissue>
    </source>
</reference>
<gene>
    <name evidence="2" type="ORF">GIB67_010009</name>
</gene>
<proteinExistence type="predicted"/>
<keyword evidence="3" id="KW-1185">Reference proteome</keyword>
<organism evidence="2 3">
    <name type="scientific">Kingdonia uniflora</name>
    <dbReference type="NCBI Taxonomy" id="39325"/>
    <lineage>
        <taxon>Eukaryota</taxon>
        <taxon>Viridiplantae</taxon>
        <taxon>Streptophyta</taxon>
        <taxon>Embryophyta</taxon>
        <taxon>Tracheophyta</taxon>
        <taxon>Spermatophyta</taxon>
        <taxon>Magnoliopsida</taxon>
        <taxon>Ranunculales</taxon>
        <taxon>Circaeasteraceae</taxon>
        <taxon>Kingdonia</taxon>
    </lineage>
</organism>
<dbReference type="EMBL" id="JACGCM010002418">
    <property type="protein sequence ID" value="KAF6139967.1"/>
    <property type="molecule type" value="Genomic_DNA"/>
</dbReference>
<feature type="region of interest" description="Disordered" evidence="1">
    <location>
        <begin position="1"/>
        <end position="32"/>
    </location>
</feature>
<feature type="compositionally biased region" description="Acidic residues" evidence="1">
    <location>
        <begin position="12"/>
        <end position="28"/>
    </location>
</feature>
<accession>A0A7J7LBD5</accession>
<name>A0A7J7LBD5_9MAGN</name>
<dbReference type="Proteomes" id="UP000541444">
    <property type="component" value="Unassembled WGS sequence"/>
</dbReference>